<reference evidence="2 3" key="1">
    <citation type="submission" date="2017-02" db="EMBL/GenBank/DDBJ databases">
        <title>Genomes of Trichoderma spp. with biocontrol activity.</title>
        <authorList>
            <person name="Gardiner D."/>
            <person name="Kazan K."/>
            <person name="Vos C."/>
            <person name="Harvey P."/>
        </authorList>
    </citation>
    <scope>NUCLEOTIDE SEQUENCE [LARGE SCALE GENOMIC DNA]</scope>
    <source>
        <strain evidence="2 3">Tr1</strain>
    </source>
</reference>
<evidence type="ECO:0000313" key="3">
    <source>
        <dbReference type="Proteomes" id="UP000236290"/>
    </source>
</evidence>
<dbReference type="OrthoDB" id="5104952at2759"/>
<evidence type="ECO:0000256" key="1">
    <source>
        <dbReference type="SAM" id="MobiDB-lite"/>
    </source>
</evidence>
<dbReference type="EMBL" id="MTYI01000030">
    <property type="protein sequence ID" value="PNP57213.1"/>
    <property type="molecule type" value="Genomic_DNA"/>
</dbReference>
<evidence type="ECO:0000313" key="2">
    <source>
        <dbReference type="EMBL" id="PNP57213.1"/>
    </source>
</evidence>
<dbReference type="AlphaFoldDB" id="A0A2K0UHG0"/>
<accession>A0A2K0UHG0</accession>
<name>A0A2K0UHG0_TRIHA</name>
<sequence length="196" mass="22001">MSRPDLYRVWGNTLLPYLLGGDDMQLPPTVMTKDEKDEDEKDEDGHHRNRLGADGTLSALEFFRASGWPIYRLRTQLRMARGLFNTCHREVYSDVPFNYGTGSDLGNHATGVNLERYLRARFPRLAPAAAGTLSEVFVHCEGTKCLVDEVTHSKRNPDQVLNALDFLADMVKTARISAADEARIRGPFGHAPGRNR</sequence>
<dbReference type="Proteomes" id="UP000236290">
    <property type="component" value="Unassembled WGS sequence"/>
</dbReference>
<proteinExistence type="predicted"/>
<gene>
    <name evidence="2" type="ORF">THARTR1_02743</name>
</gene>
<comment type="caution">
    <text evidence="2">The sequence shown here is derived from an EMBL/GenBank/DDBJ whole genome shotgun (WGS) entry which is preliminary data.</text>
</comment>
<organism evidence="2 3">
    <name type="scientific">Trichoderma harzianum</name>
    <name type="common">Hypocrea lixii</name>
    <dbReference type="NCBI Taxonomy" id="5544"/>
    <lineage>
        <taxon>Eukaryota</taxon>
        <taxon>Fungi</taxon>
        <taxon>Dikarya</taxon>
        <taxon>Ascomycota</taxon>
        <taxon>Pezizomycotina</taxon>
        <taxon>Sordariomycetes</taxon>
        <taxon>Hypocreomycetidae</taxon>
        <taxon>Hypocreales</taxon>
        <taxon>Hypocreaceae</taxon>
        <taxon>Trichoderma</taxon>
    </lineage>
</organism>
<feature type="region of interest" description="Disordered" evidence="1">
    <location>
        <begin position="26"/>
        <end position="52"/>
    </location>
</feature>
<protein>
    <submittedName>
        <fullName evidence="2">Uncharacterized protein</fullName>
    </submittedName>
</protein>